<organism evidence="3 4">
    <name type="scientific">Hyaloperonospora arabidopsidis (strain Emoy2)</name>
    <name type="common">Downy mildew agent</name>
    <name type="synonym">Peronospora arabidopsidis</name>
    <dbReference type="NCBI Taxonomy" id="559515"/>
    <lineage>
        <taxon>Eukaryota</taxon>
        <taxon>Sar</taxon>
        <taxon>Stramenopiles</taxon>
        <taxon>Oomycota</taxon>
        <taxon>Peronosporomycetes</taxon>
        <taxon>Peronosporales</taxon>
        <taxon>Peronosporaceae</taxon>
        <taxon>Hyaloperonospora</taxon>
    </lineage>
</organism>
<keyword evidence="2" id="KW-0732">Signal</keyword>
<reference evidence="4" key="1">
    <citation type="journal article" date="2010" name="Science">
        <title>Signatures of adaptation to obligate biotrophy in the Hyaloperonospora arabidopsidis genome.</title>
        <authorList>
            <person name="Baxter L."/>
            <person name="Tripathy S."/>
            <person name="Ishaque N."/>
            <person name="Boot N."/>
            <person name="Cabral A."/>
            <person name="Kemen E."/>
            <person name="Thines M."/>
            <person name="Ah-Fong A."/>
            <person name="Anderson R."/>
            <person name="Badejoko W."/>
            <person name="Bittner-Eddy P."/>
            <person name="Boore J.L."/>
            <person name="Chibucos M.C."/>
            <person name="Coates M."/>
            <person name="Dehal P."/>
            <person name="Delehaunty K."/>
            <person name="Dong S."/>
            <person name="Downton P."/>
            <person name="Dumas B."/>
            <person name="Fabro G."/>
            <person name="Fronick C."/>
            <person name="Fuerstenberg S.I."/>
            <person name="Fulton L."/>
            <person name="Gaulin E."/>
            <person name="Govers F."/>
            <person name="Hughes L."/>
            <person name="Humphray S."/>
            <person name="Jiang R.H."/>
            <person name="Judelson H."/>
            <person name="Kamoun S."/>
            <person name="Kyung K."/>
            <person name="Meijer H."/>
            <person name="Minx P."/>
            <person name="Morris P."/>
            <person name="Nelson J."/>
            <person name="Phuntumart V."/>
            <person name="Qutob D."/>
            <person name="Rehmany A."/>
            <person name="Rougon-Cardoso A."/>
            <person name="Ryden P."/>
            <person name="Torto-Alalibo T."/>
            <person name="Studholme D."/>
            <person name="Wang Y."/>
            <person name="Win J."/>
            <person name="Wood J."/>
            <person name="Clifton S.W."/>
            <person name="Rogers J."/>
            <person name="Van den Ackerveken G."/>
            <person name="Jones J.D."/>
            <person name="McDowell J.M."/>
            <person name="Beynon J."/>
            <person name="Tyler B.M."/>
        </authorList>
    </citation>
    <scope>NUCLEOTIDE SEQUENCE [LARGE SCALE GENOMIC DNA]</scope>
    <source>
        <strain evidence="4">Emoy2</strain>
    </source>
</reference>
<evidence type="ECO:0008006" key="5">
    <source>
        <dbReference type="Google" id="ProtNLM"/>
    </source>
</evidence>
<feature type="compositionally biased region" description="Low complexity" evidence="1">
    <location>
        <begin position="94"/>
        <end position="111"/>
    </location>
</feature>
<reference evidence="3" key="2">
    <citation type="submission" date="2015-06" db="UniProtKB">
        <authorList>
            <consortium name="EnsemblProtists"/>
        </authorList>
    </citation>
    <scope>IDENTIFICATION</scope>
    <source>
        <strain evidence="3">Emoy2</strain>
    </source>
</reference>
<evidence type="ECO:0000256" key="2">
    <source>
        <dbReference type="SAM" id="SignalP"/>
    </source>
</evidence>
<dbReference type="EMBL" id="JH598094">
    <property type="status" value="NOT_ANNOTATED_CDS"/>
    <property type="molecule type" value="Genomic_DNA"/>
</dbReference>
<feature type="compositionally biased region" description="Polar residues" evidence="1">
    <location>
        <begin position="62"/>
        <end position="71"/>
    </location>
</feature>
<dbReference type="InParanoid" id="M4B383"/>
<accession>M4B383</accession>
<dbReference type="HOGENOM" id="CLU_1411259_0_0_1"/>
<evidence type="ECO:0000256" key="1">
    <source>
        <dbReference type="SAM" id="MobiDB-lite"/>
    </source>
</evidence>
<evidence type="ECO:0000313" key="3">
    <source>
        <dbReference type="EnsemblProtists" id="HpaP800731"/>
    </source>
</evidence>
<proteinExistence type="predicted"/>
<evidence type="ECO:0000313" key="4">
    <source>
        <dbReference type="Proteomes" id="UP000011713"/>
    </source>
</evidence>
<feature type="region of interest" description="Disordered" evidence="1">
    <location>
        <begin position="36"/>
        <end position="120"/>
    </location>
</feature>
<dbReference type="EnsemblProtists" id="HpaT800731">
    <property type="protein sequence ID" value="HpaP800731"/>
    <property type="gene ID" value="HpaG800731"/>
</dbReference>
<dbReference type="VEuPathDB" id="FungiDB:HpaG800731"/>
<dbReference type="AlphaFoldDB" id="M4B383"/>
<keyword evidence="4" id="KW-1185">Reference proteome</keyword>
<protein>
    <recommendedName>
        <fullName evidence="5">RxLR effector protein</fullName>
    </recommendedName>
</protein>
<name>M4B383_HYAAE</name>
<feature type="chain" id="PRO_5004048453" description="RxLR effector protein" evidence="2">
    <location>
        <begin position="24"/>
        <end position="193"/>
    </location>
</feature>
<dbReference type="Proteomes" id="UP000011713">
    <property type="component" value="Unassembled WGS sequence"/>
</dbReference>
<feature type="signal peptide" evidence="2">
    <location>
        <begin position="1"/>
        <end position="23"/>
    </location>
</feature>
<sequence>MRSSIFLSAATICLSTFANDAVATPNSKNLVASEVSNQNVGSEDGSNELQRPTKVEDPLLTISPSNVTGNFTKLDPGKNRSRPLLKNDDPFDDSSSVSSTSSVSSASQVNSPGFIDKQNIKGHGDEYHRWFKEGVTGTEVTEQYVNIGPMAWVTHPVKSSELHAYVMWVRHECRYAENKDEPACADQPIAHPA</sequence>